<dbReference type="PANTHER" id="PTHR10491">
    <property type="entry name" value="DTDP-4-DEHYDRORHAMNOSE REDUCTASE"/>
    <property type="match status" value="1"/>
</dbReference>
<comment type="similarity">
    <text evidence="1 2">Belongs to the dTDP-4-dehydrorhamnose reductase family.</text>
</comment>
<dbReference type="GO" id="GO:0008831">
    <property type="term" value="F:dTDP-4-dehydrorhamnose reductase activity"/>
    <property type="evidence" value="ECO:0007669"/>
    <property type="project" value="UniProtKB-EC"/>
</dbReference>
<dbReference type="CDD" id="cd05254">
    <property type="entry name" value="dTDP_HR_like_SDR_e"/>
    <property type="match status" value="1"/>
</dbReference>
<dbReference type="NCBIfam" id="TIGR01214">
    <property type="entry name" value="rmlD"/>
    <property type="match status" value="1"/>
</dbReference>
<dbReference type="Pfam" id="PF04321">
    <property type="entry name" value="RmlD_sub_bind"/>
    <property type="match status" value="1"/>
</dbReference>
<dbReference type="PANTHER" id="PTHR10491:SF4">
    <property type="entry name" value="METHIONINE ADENOSYLTRANSFERASE 2 SUBUNIT BETA"/>
    <property type="match status" value="1"/>
</dbReference>
<evidence type="ECO:0000259" key="3">
    <source>
        <dbReference type="Pfam" id="PF04321"/>
    </source>
</evidence>
<dbReference type="Gene3D" id="3.90.25.10">
    <property type="entry name" value="UDP-galactose 4-epimerase, domain 1"/>
    <property type="match status" value="1"/>
</dbReference>
<dbReference type="InterPro" id="IPR005913">
    <property type="entry name" value="dTDP_dehydrorham_reduct"/>
</dbReference>
<name>A0AAX3WZE8_9BACI</name>
<dbReference type="EMBL" id="CP126101">
    <property type="protein sequence ID" value="WHY52378.1"/>
    <property type="molecule type" value="Genomic_DNA"/>
</dbReference>
<evidence type="ECO:0000256" key="2">
    <source>
        <dbReference type="RuleBase" id="RU364082"/>
    </source>
</evidence>
<dbReference type="GO" id="GO:0005829">
    <property type="term" value="C:cytosol"/>
    <property type="evidence" value="ECO:0007669"/>
    <property type="project" value="TreeGrafter"/>
</dbReference>
<dbReference type="AlphaFoldDB" id="A0AAX3WZE8"/>
<dbReference type="InterPro" id="IPR029903">
    <property type="entry name" value="RmlD-like-bd"/>
</dbReference>
<organism evidence="4 5">
    <name type="scientific">Lysinibacillus pakistanensis</name>
    <dbReference type="NCBI Taxonomy" id="759811"/>
    <lineage>
        <taxon>Bacteria</taxon>
        <taxon>Bacillati</taxon>
        <taxon>Bacillota</taxon>
        <taxon>Bacilli</taxon>
        <taxon>Bacillales</taxon>
        <taxon>Bacillaceae</taxon>
        <taxon>Lysinibacillus</taxon>
    </lineage>
</organism>
<dbReference type="SUPFAM" id="SSF51735">
    <property type="entry name" value="NAD(P)-binding Rossmann-fold domains"/>
    <property type="match status" value="1"/>
</dbReference>
<gene>
    <name evidence="4" type="primary">rfbD</name>
    <name evidence="4" type="ORF">QNH24_03830</name>
</gene>
<accession>A0AAX3WZE8</accession>
<keyword evidence="2" id="KW-0521">NADP</keyword>
<comment type="function">
    <text evidence="2">Catalyzes the reduction of dTDP-6-deoxy-L-lyxo-4-hexulose to yield dTDP-L-rhamnose.</text>
</comment>
<proteinExistence type="inferred from homology"/>
<comment type="pathway">
    <text evidence="2">Carbohydrate biosynthesis; dTDP-L-rhamnose biosynthesis.</text>
</comment>
<protein>
    <recommendedName>
        <fullName evidence="2">dTDP-4-dehydrorhamnose reductase</fullName>
        <ecNumber evidence="2">1.1.1.133</ecNumber>
    </recommendedName>
</protein>
<reference evidence="4" key="1">
    <citation type="submission" date="2023-05" db="EMBL/GenBank/DDBJ databases">
        <title>Comparative genomics of Bacillaceae isolates and their secondary metabolite potential.</title>
        <authorList>
            <person name="Song L."/>
            <person name="Nielsen L.J."/>
            <person name="Mohite O."/>
            <person name="Xu X."/>
            <person name="Weber T."/>
            <person name="Kovacs A.T."/>
        </authorList>
    </citation>
    <scope>NUCLEOTIDE SEQUENCE</scope>
    <source>
        <strain evidence="4">LY1</strain>
    </source>
</reference>
<dbReference type="Gene3D" id="3.40.50.720">
    <property type="entry name" value="NAD(P)-binding Rossmann-like Domain"/>
    <property type="match status" value="1"/>
</dbReference>
<dbReference type="InterPro" id="IPR036291">
    <property type="entry name" value="NAD(P)-bd_dom_sf"/>
</dbReference>
<sequence>MKVLVTGANGQLGMDVVLLFRKRGLDVYGYGREELDITNQQQVNTVITSIQPDVVIHTAAYTQVDLAESEPDKAYLVNAIGTRNIAVAAHKVDAKLVYISTDYVFDGTATKPIDEFQPTNPQTIYGKSKLAGEQFVRELHNKFFIVRTSWVYGVHGNNFVKTMLKLAEKMDDIKVVDDQIGSPTYTVDLAEKLAELCGTEKYGTYHISNEGQCSWYEFACEIFRIAGKDTKVIPCTSEDFQRLAKRPKYSVLKHQALDINGVSLLSNWTCSLSKYFKKE</sequence>
<evidence type="ECO:0000313" key="4">
    <source>
        <dbReference type="EMBL" id="WHY52378.1"/>
    </source>
</evidence>
<dbReference type="EC" id="1.1.1.133" evidence="2"/>
<dbReference type="FunFam" id="3.40.50.720:FF:000159">
    <property type="entry name" value="dTDP-4-dehydrorhamnose reductase"/>
    <property type="match status" value="1"/>
</dbReference>
<keyword evidence="2 4" id="KW-0560">Oxidoreductase</keyword>
<dbReference type="Proteomes" id="UP001178322">
    <property type="component" value="Chromosome"/>
</dbReference>
<dbReference type="RefSeq" id="WP_283870830.1">
    <property type="nucleotide sequence ID" value="NZ_CP126101.1"/>
</dbReference>
<evidence type="ECO:0000256" key="1">
    <source>
        <dbReference type="ARBA" id="ARBA00010944"/>
    </source>
</evidence>
<evidence type="ECO:0000313" key="5">
    <source>
        <dbReference type="Proteomes" id="UP001178322"/>
    </source>
</evidence>
<feature type="domain" description="RmlD-like substrate binding" evidence="3">
    <location>
        <begin position="1"/>
        <end position="278"/>
    </location>
</feature>
<dbReference type="GO" id="GO:0019305">
    <property type="term" value="P:dTDP-rhamnose biosynthetic process"/>
    <property type="evidence" value="ECO:0007669"/>
    <property type="project" value="TreeGrafter"/>
</dbReference>